<proteinExistence type="predicted"/>
<reference evidence="2 3" key="1">
    <citation type="submission" date="2020-04" db="EMBL/GenBank/DDBJ databases">
        <title>Phylogenetic Diversity and Antibacterial Activity against Ralstonia solanacearum of Endophytic Actinomycete Isolated from Moss.</title>
        <authorList>
            <person name="Zhuang X."/>
        </authorList>
    </citation>
    <scope>NUCLEOTIDE SEQUENCE [LARGE SCALE GENOMIC DNA]</scope>
    <source>
        <strain evidence="2 3">LD120</strain>
    </source>
</reference>
<comment type="caution">
    <text evidence="2">The sequence shown here is derived from an EMBL/GenBank/DDBJ whole genome shotgun (WGS) entry which is preliminary data.</text>
</comment>
<dbReference type="Proteomes" id="UP000772196">
    <property type="component" value="Unassembled WGS sequence"/>
</dbReference>
<dbReference type="Pfam" id="PF13302">
    <property type="entry name" value="Acetyltransf_3"/>
    <property type="match status" value="1"/>
</dbReference>
<dbReference type="RefSeq" id="WP_168539696.1">
    <property type="nucleotide sequence ID" value="NZ_JAAWWP010000008.1"/>
</dbReference>
<dbReference type="InterPro" id="IPR000182">
    <property type="entry name" value="GNAT_dom"/>
</dbReference>
<dbReference type="SUPFAM" id="SSF55729">
    <property type="entry name" value="Acyl-CoA N-acyltransferases (Nat)"/>
    <property type="match status" value="1"/>
</dbReference>
<dbReference type="PANTHER" id="PTHR39173:SF1">
    <property type="entry name" value="ACETYLTRANSFERASE"/>
    <property type="match status" value="1"/>
</dbReference>
<name>A0ABX1H2G3_9ACTN</name>
<dbReference type="PANTHER" id="PTHR39173">
    <property type="entry name" value="ACETYLTRANSFERASE"/>
    <property type="match status" value="1"/>
</dbReference>
<evidence type="ECO:0000313" key="2">
    <source>
        <dbReference type="EMBL" id="NKI42523.1"/>
    </source>
</evidence>
<feature type="domain" description="N-acetyltransferase" evidence="1">
    <location>
        <begin position="98"/>
        <end position="159"/>
    </location>
</feature>
<dbReference type="InterPro" id="IPR016181">
    <property type="entry name" value="Acyl_CoA_acyltransferase"/>
</dbReference>
<organism evidence="2 3">
    <name type="scientific">Streptomyces physcomitrii</name>
    <dbReference type="NCBI Taxonomy" id="2724184"/>
    <lineage>
        <taxon>Bacteria</taxon>
        <taxon>Bacillati</taxon>
        <taxon>Actinomycetota</taxon>
        <taxon>Actinomycetes</taxon>
        <taxon>Kitasatosporales</taxon>
        <taxon>Streptomycetaceae</taxon>
        <taxon>Streptomyces</taxon>
    </lineage>
</organism>
<keyword evidence="3" id="KW-1185">Reference proteome</keyword>
<accession>A0ABX1H2G3</accession>
<gene>
    <name evidence="2" type="ORF">HFV08_15030</name>
</gene>
<dbReference type="Gene3D" id="3.40.630.30">
    <property type="match status" value="1"/>
</dbReference>
<evidence type="ECO:0000259" key="1">
    <source>
        <dbReference type="Pfam" id="PF13302"/>
    </source>
</evidence>
<evidence type="ECO:0000313" key="3">
    <source>
        <dbReference type="Proteomes" id="UP000772196"/>
    </source>
</evidence>
<protein>
    <submittedName>
        <fullName evidence="2">GNAT family N-acetyltransferase</fullName>
    </submittedName>
</protein>
<sequence length="177" mass="19265">MPELSQPDPRFHRSFLATTAEVAAAPGGPGPLTRGIIARHGKRWESAEGFAAFVEELRGWAEGVRLPPELPVPATVLWWTEGEEHLGTLFIRHRLTPALLDHGGHLVASVRPSVRSHGQGKAMLRAALPHAHRLGVDPALLTCAESNTASRKVIEACGGRFEDNRNGSLRYWIHTAA</sequence>
<dbReference type="EMBL" id="JAAWWP010000008">
    <property type="protein sequence ID" value="NKI42523.1"/>
    <property type="molecule type" value="Genomic_DNA"/>
</dbReference>